<feature type="compositionally biased region" description="Low complexity" evidence="1">
    <location>
        <begin position="125"/>
        <end position="135"/>
    </location>
</feature>
<organism evidence="4 5">
    <name type="scientific">Fusarium oxysporum NRRL 32931</name>
    <dbReference type="NCBI Taxonomy" id="660029"/>
    <lineage>
        <taxon>Eukaryota</taxon>
        <taxon>Fungi</taxon>
        <taxon>Dikarya</taxon>
        <taxon>Ascomycota</taxon>
        <taxon>Pezizomycotina</taxon>
        <taxon>Sordariomycetes</taxon>
        <taxon>Hypocreomycetidae</taxon>
        <taxon>Hypocreales</taxon>
        <taxon>Nectriaceae</taxon>
        <taxon>Fusarium</taxon>
        <taxon>Fusarium oxysporum species complex</taxon>
    </lineage>
</organism>
<feature type="region of interest" description="Disordered" evidence="1">
    <location>
        <begin position="1"/>
        <end position="136"/>
    </location>
</feature>
<name>W9HVN2_FUSOX</name>
<keyword evidence="2" id="KW-0472">Membrane</keyword>
<accession>W9HVN2</accession>
<proteinExistence type="predicted"/>
<dbReference type="HOGENOM" id="CLU_019703_0_0_1"/>
<feature type="domain" description="DUF4097" evidence="3">
    <location>
        <begin position="315"/>
        <end position="568"/>
    </location>
</feature>
<gene>
    <name evidence="4" type="ORF">FOYG_12235</name>
</gene>
<dbReference type="Pfam" id="PF13349">
    <property type="entry name" value="DUF4097"/>
    <property type="match status" value="1"/>
</dbReference>
<dbReference type="Proteomes" id="UP000030753">
    <property type="component" value="Unassembled WGS sequence"/>
</dbReference>
<evidence type="ECO:0000256" key="1">
    <source>
        <dbReference type="SAM" id="MobiDB-lite"/>
    </source>
</evidence>
<feature type="region of interest" description="Disordered" evidence="1">
    <location>
        <begin position="219"/>
        <end position="240"/>
    </location>
</feature>
<evidence type="ECO:0000259" key="3">
    <source>
        <dbReference type="Pfam" id="PF13349"/>
    </source>
</evidence>
<reference evidence="4 5" key="1">
    <citation type="submission" date="2011-06" db="EMBL/GenBank/DDBJ databases">
        <title>The Genome Sequence of Fusarium oxysporum FOSC 3-a.</title>
        <authorList>
            <consortium name="The Broad Institute Genome Sequencing Platform"/>
            <person name="Ma L.-J."/>
            <person name="Gale L.R."/>
            <person name="Schwartz D.C."/>
            <person name="Zhou S."/>
            <person name="Corby-Kistler H."/>
            <person name="Young S.K."/>
            <person name="Zeng Q."/>
            <person name="Gargeya S."/>
            <person name="Fitzgerald M."/>
            <person name="Haas B."/>
            <person name="Abouelleil A."/>
            <person name="Alvarado L."/>
            <person name="Arachchi H.M."/>
            <person name="Berlin A."/>
            <person name="Brown A."/>
            <person name="Chapman S.B."/>
            <person name="Chen Z."/>
            <person name="Dunbar C."/>
            <person name="Freedman E."/>
            <person name="Gearin G."/>
            <person name="Gellesch M."/>
            <person name="Goldberg J."/>
            <person name="Griggs A."/>
            <person name="Gujja S."/>
            <person name="Heiman D."/>
            <person name="Howarth C."/>
            <person name="Larson L."/>
            <person name="Lui A."/>
            <person name="MacDonald P.J.P."/>
            <person name="Mehta T."/>
            <person name="Montmayeur A."/>
            <person name="Murphy C."/>
            <person name="Neiman D."/>
            <person name="Pearson M."/>
            <person name="Priest M."/>
            <person name="Roberts A."/>
            <person name="Saif S."/>
            <person name="Shea T."/>
            <person name="Shenoy N."/>
            <person name="Sisk P."/>
            <person name="Stolte C."/>
            <person name="Sykes S."/>
            <person name="Wortman J."/>
            <person name="Nusbaum C."/>
            <person name="Birren B."/>
        </authorList>
    </citation>
    <scope>NUCLEOTIDE SEQUENCE [LARGE SCALE GENOMIC DNA]</scope>
    <source>
        <strain evidence="5">FOSC 3-a</strain>
    </source>
</reference>
<sequence length="703" mass="76571">MPAPYSDNLYSADSDDEPDALSPTDGYFHASSESSSSRSGQNVPHVPNVLVEDPTQLSRDAKIQEAERERRLLNTGGSAGRNPESTASSHENASGSENPIASTPRSPPRASLFAHPVDAPPAYSPSPTTTSPPTTVNNYQTFASTATMGRPEENRPLINHAPESMSSPYNSAQQPSRWQQFKDSVSNFNIRKKVKTVLASLLIFSVVFMIFSSFTMQSNHGSHSKPVEDNDPVAPPAGDGDDFDWNPSRTCLEKPQHSAHFIEEIDIQSDRNLSIIQRMVKSNDLKGWSTHVSGEVILRPVEDSSPASIELQVISNHDNLRVKADFNKTTQVFEIKVPRRVDWSSSDKAPCIQIRITVSAHRETILDHLNIETQQLDVNLKEGVVLGVQNGVNIRSASGDIISPGIKTIKGKEVVPYTLSSREIRIHTASGDVKGWYPLYDLLDIETASGDIITNIGPKPVNPQNVRPAEFRVRSASGTVKIDEPLTSAQKAARPDREFPPRDYTVDIITASGDITADVAASSLASFKSQSGDMKLQIWPVLDSSLLTINEKAKPTVITDTKSGDTHVTILEPLWTSLATIGETIPPVKPYDPTDGSDPYIVLPEGSELAEISMARPVLSVLHSKHKSVSGKIELYYPNSWEGMFFANSISGSQEFKGKDVTVDHGRGSNPPHLISGRKGKGFSQLDISTVSGDQFALLGEEA</sequence>
<feature type="compositionally biased region" description="Polar residues" evidence="1">
    <location>
        <begin position="83"/>
        <end position="104"/>
    </location>
</feature>
<keyword evidence="2" id="KW-0812">Transmembrane</keyword>
<feature type="transmembrane region" description="Helical" evidence="2">
    <location>
        <begin position="197"/>
        <end position="216"/>
    </location>
</feature>
<dbReference type="EMBL" id="JH717846">
    <property type="protein sequence ID" value="EWY84864.1"/>
    <property type="molecule type" value="Genomic_DNA"/>
</dbReference>
<evidence type="ECO:0000313" key="4">
    <source>
        <dbReference type="EMBL" id="EWY84864.1"/>
    </source>
</evidence>
<protein>
    <recommendedName>
        <fullName evidence="3">DUF4097 domain-containing protein</fullName>
    </recommendedName>
</protein>
<feature type="compositionally biased region" description="Basic and acidic residues" evidence="1">
    <location>
        <begin position="59"/>
        <end position="72"/>
    </location>
</feature>
<dbReference type="InterPro" id="IPR025164">
    <property type="entry name" value="Toastrack_DUF4097"/>
</dbReference>
<dbReference type="OrthoDB" id="3539644at2759"/>
<dbReference type="AlphaFoldDB" id="W9HVN2"/>
<keyword evidence="2" id="KW-1133">Transmembrane helix</keyword>
<evidence type="ECO:0000313" key="5">
    <source>
        <dbReference type="Proteomes" id="UP000030753"/>
    </source>
</evidence>
<evidence type="ECO:0000256" key="2">
    <source>
        <dbReference type="SAM" id="Phobius"/>
    </source>
</evidence>